<dbReference type="Proteomes" id="UP000707356">
    <property type="component" value="Unassembled WGS sequence"/>
</dbReference>
<feature type="signal peptide" evidence="1">
    <location>
        <begin position="1"/>
        <end position="22"/>
    </location>
</feature>
<comment type="caution">
    <text evidence="3">The sequence shown here is derived from an EMBL/GenBank/DDBJ whole genome shotgun (WGS) entry which is preliminary data.</text>
</comment>
<sequence length="438" mass="44530">MRKVLWATLVGLSAIGVIGADAAVAQVVPDVTLGAESSRVRRATVRGRDADLIEGGAARGRNLFHSFQEFGVRDGDAAYFANPAATENIFSRVTGSNPSNILGTLGVDGTANLFFMNPNGILFGPNASLDVGGSFAATTANAIQFGEQGFFNATNPEAPALLTINPSAFLFNQIPIANPATITNQANTIFGLRVGNGQNLLLLGGNVENDGGRLSAFEGRVEVGSVAGIGTIELNTDDSLSFPATLARGDVSFTNGSRVAVAFSEDGDIGVTAQNIEVLDNSLLAAGIFINSGAVGNQAGNLTLNATGDIRVRDSSITNNVNLGATGNGGNLIIAARSLSVEEGAQLVASTRGQGDAGNVIINAQDRVSFVGRSADGKSSSAAFSTVEATGVGQGGNVEITTGSLDVQDGAQLVANTRGQGDAGNVIINAQDRVSFVG</sequence>
<name>A0A951U5H3_9CYAN</name>
<keyword evidence="1" id="KW-0732">Signal</keyword>
<feature type="chain" id="PRO_5037429962" evidence="1">
    <location>
        <begin position="23"/>
        <end position="438"/>
    </location>
</feature>
<accession>A0A951U5H3</accession>
<dbReference type="Pfam" id="PF05860">
    <property type="entry name" value="TPS"/>
    <property type="match status" value="1"/>
</dbReference>
<dbReference type="InterPro" id="IPR012334">
    <property type="entry name" value="Pectin_lyas_fold"/>
</dbReference>
<dbReference type="SMART" id="SM00912">
    <property type="entry name" value="Haemagg_act"/>
    <property type="match status" value="1"/>
</dbReference>
<reference evidence="3" key="2">
    <citation type="journal article" date="2022" name="Microbiol. Resour. Announc.">
        <title>Metagenome Sequencing to Explore Phylogenomics of Terrestrial Cyanobacteria.</title>
        <authorList>
            <person name="Ward R.D."/>
            <person name="Stajich J.E."/>
            <person name="Johansen J.R."/>
            <person name="Huntemann M."/>
            <person name="Clum A."/>
            <person name="Foster B."/>
            <person name="Foster B."/>
            <person name="Roux S."/>
            <person name="Palaniappan K."/>
            <person name="Varghese N."/>
            <person name="Mukherjee S."/>
            <person name="Reddy T.B.K."/>
            <person name="Daum C."/>
            <person name="Copeland A."/>
            <person name="Chen I.A."/>
            <person name="Ivanova N.N."/>
            <person name="Kyrpides N.C."/>
            <person name="Shapiro N."/>
            <person name="Eloe-Fadrosh E.A."/>
            <person name="Pietrasiak N."/>
        </authorList>
    </citation>
    <scope>NUCLEOTIDE SEQUENCE</scope>
    <source>
        <strain evidence="3">GSE-TBD4-15B</strain>
    </source>
</reference>
<dbReference type="SUPFAM" id="SSF51126">
    <property type="entry name" value="Pectin lyase-like"/>
    <property type="match status" value="2"/>
</dbReference>
<evidence type="ECO:0000256" key="1">
    <source>
        <dbReference type="SAM" id="SignalP"/>
    </source>
</evidence>
<dbReference type="InterPro" id="IPR011050">
    <property type="entry name" value="Pectin_lyase_fold/virulence"/>
</dbReference>
<feature type="domain" description="Filamentous haemagglutinin FhaB/tRNA nuclease CdiA-like TPS" evidence="2">
    <location>
        <begin position="35"/>
        <end position="146"/>
    </location>
</feature>
<evidence type="ECO:0000313" key="4">
    <source>
        <dbReference type="Proteomes" id="UP000707356"/>
    </source>
</evidence>
<evidence type="ECO:0000313" key="3">
    <source>
        <dbReference type="EMBL" id="MBW4465497.1"/>
    </source>
</evidence>
<gene>
    <name evidence="3" type="ORF">KME07_08660</name>
</gene>
<dbReference type="NCBIfam" id="TIGR01901">
    <property type="entry name" value="adhes_NPXG"/>
    <property type="match status" value="1"/>
</dbReference>
<proteinExistence type="predicted"/>
<organism evidence="3 4">
    <name type="scientific">Pegethrix bostrychoides GSE-TBD4-15B</name>
    <dbReference type="NCBI Taxonomy" id="2839662"/>
    <lineage>
        <taxon>Bacteria</taxon>
        <taxon>Bacillati</taxon>
        <taxon>Cyanobacteriota</taxon>
        <taxon>Cyanophyceae</taxon>
        <taxon>Oculatellales</taxon>
        <taxon>Oculatellaceae</taxon>
        <taxon>Pegethrix</taxon>
    </lineage>
</organism>
<dbReference type="InterPro" id="IPR008638">
    <property type="entry name" value="FhaB/CdiA-like_TPS"/>
</dbReference>
<reference evidence="3" key="1">
    <citation type="submission" date="2021-05" db="EMBL/GenBank/DDBJ databases">
        <authorList>
            <person name="Pietrasiak N."/>
            <person name="Ward R."/>
            <person name="Stajich J.E."/>
            <person name="Kurbessoian T."/>
        </authorList>
    </citation>
    <scope>NUCLEOTIDE SEQUENCE</scope>
    <source>
        <strain evidence="3">GSE-TBD4-15B</strain>
    </source>
</reference>
<dbReference type="Gene3D" id="2.160.20.10">
    <property type="entry name" value="Single-stranded right-handed beta-helix, Pectin lyase-like"/>
    <property type="match status" value="1"/>
</dbReference>
<feature type="non-terminal residue" evidence="3">
    <location>
        <position position="438"/>
    </location>
</feature>
<dbReference type="AlphaFoldDB" id="A0A951U5H3"/>
<evidence type="ECO:0000259" key="2">
    <source>
        <dbReference type="SMART" id="SM00912"/>
    </source>
</evidence>
<protein>
    <submittedName>
        <fullName evidence="3">Filamentous hemagglutinin N-terminal domain-containing protein</fullName>
    </submittedName>
</protein>
<dbReference type="EMBL" id="JAHHHV010000046">
    <property type="protein sequence ID" value="MBW4465497.1"/>
    <property type="molecule type" value="Genomic_DNA"/>
</dbReference>